<dbReference type="GO" id="GO:0006271">
    <property type="term" value="P:DNA strand elongation involved in DNA replication"/>
    <property type="evidence" value="ECO:0007669"/>
    <property type="project" value="TreeGrafter"/>
</dbReference>
<dbReference type="EMBL" id="MWDQ01000117">
    <property type="protein sequence ID" value="OQB72692.1"/>
    <property type="molecule type" value="Genomic_DNA"/>
</dbReference>
<dbReference type="InterPro" id="IPR022634">
    <property type="entry name" value="DNA_polIII_beta_N"/>
</dbReference>
<keyword evidence="3 9" id="KW-0963">Cytoplasm</keyword>
<feature type="domain" description="DNA polymerase III beta sliding clamp C-terminal" evidence="12">
    <location>
        <begin position="245"/>
        <end position="365"/>
    </location>
</feature>
<dbReference type="SMART" id="SM00480">
    <property type="entry name" value="POL3Bc"/>
    <property type="match status" value="1"/>
</dbReference>
<feature type="domain" description="DNA polymerase III beta sliding clamp N-terminal" evidence="10">
    <location>
        <begin position="1"/>
        <end position="118"/>
    </location>
</feature>
<comment type="subcellular location">
    <subcellularLocation>
        <location evidence="1 9">Cytoplasm</location>
    </subcellularLocation>
</comment>
<dbReference type="InterPro" id="IPR022635">
    <property type="entry name" value="DNA_polIII_beta_C"/>
</dbReference>
<gene>
    <name evidence="13" type="primary">dnaN</name>
    <name evidence="13" type="ORF">BWX89_01242</name>
</gene>
<dbReference type="Pfam" id="PF02767">
    <property type="entry name" value="DNA_pol3_beta_2"/>
    <property type="match status" value="1"/>
</dbReference>
<organism evidence="13">
    <name type="scientific">candidate division TA06 bacterium ADurb.Bin131</name>
    <dbReference type="NCBI Taxonomy" id="1852827"/>
    <lineage>
        <taxon>Bacteria</taxon>
        <taxon>Bacteria division TA06</taxon>
    </lineage>
</organism>
<evidence type="ECO:0000259" key="10">
    <source>
        <dbReference type="Pfam" id="PF00712"/>
    </source>
</evidence>
<keyword evidence="6 9" id="KW-0235">DNA replication</keyword>
<dbReference type="NCBIfam" id="TIGR00663">
    <property type="entry name" value="dnan"/>
    <property type="match status" value="1"/>
</dbReference>
<feature type="domain" description="DNA polymerase III beta sliding clamp central" evidence="11">
    <location>
        <begin position="132"/>
        <end position="242"/>
    </location>
</feature>
<dbReference type="PIRSF" id="PIRSF000804">
    <property type="entry name" value="DNA_pol_III_b"/>
    <property type="match status" value="1"/>
</dbReference>
<dbReference type="Gene3D" id="3.10.150.10">
    <property type="entry name" value="DNA Polymerase III, subunit A, domain 2"/>
    <property type="match status" value="1"/>
</dbReference>
<dbReference type="SUPFAM" id="SSF55979">
    <property type="entry name" value="DNA clamp"/>
    <property type="match status" value="3"/>
</dbReference>
<dbReference type="GO" id="GO:0003887">
    <property type="term" value="F:DNA-directed DNA polymerase activity"/>
    <property type="evidence" value="ECO:0007669"/>
    <property type="project" value="UniProtKB-UniRule"/>
</dbReference>
<evidence type="ECO:0000256" key="3">
    <source>
        <dbReference type="ARBA" id="ARBA00022490"/>
    </source>
</evidence>
<evidence type="ECO:0000256" key="7">
    <source>
        <dbReference type="ARBA" id="ARBA00022932"/>
    </source>
</evidence>
<dbReference type="Proteomes" id="UP000485562">
    <property type="component" value="Unassembled WGS sequence"/>
</dbReference>
<keyword evidence="4 9" id="KW-0808">Transferase</keyword>
<evidence type="ECO:0000256" key="1">
    <source>
        <dbReference type="ARBA" id="ARBA00004496"/>
    </source>
</evidence>
<dbReference type="GO" id="GO:0009360">
    <property type="term" value="C:DNA polymerase III complex"/>
    <property type="evidence" value="ECO:0007669"/>
    <property type="project" value="InterPro"/>
</dbReference>
<dbReference type="InterPro" id="IPR046938">
    <property type="entry name" value="DNA_clamp_sf"/>
</dbReference>
<reference evidence="13" key="1">
    <citation type="submission" date="2017-02" db="EMBL/GenBank/DDBJ databases">
        <title>Delving into the versatile metabolic prowess of the omnipresent phylum Bacteroidetes.</title>
        <authorList>
            <person name="Nobu M.K."/>
            <person name="Mei R."/>
            <person name="Narihiro T."/>
            <person name="Kuroda K."/>
            <person name="Liu W.-T."/>
        </authorList>
    </citation>
    <scope>NUCLEOTIDE SEQUENCE</scope>
    <source>
        <strain evidence="13">ADurb.Bin131</strain>
    </source>
</reference>
<dbReference type="InterPro" id="IPR022637">
    <property type="entry name" value="DNA_polIII_beta_cen"/>
</dbReference>
<name>A0A1V6C719_UNCT6</name>
<sequence length="366" mass="41493">MEIIIEKQTLVSALEKIGKVLPQKPVINSTGGILIEAKKEGITFTATDLQLTIKIFAEASVKDRGTMLVPGKNFISLIKKIPEDKVKIVQTETHAIIDNKSFQYKFLLMNVDEYPKLPSEVETLSGSGKMSISTSDLFEMIKKTSYCVNPIEPRMFFRGVLIDVKNGLFCMVGTDTRRLSFVRKQVDGDIEIKLILPLRLTDVLPLIFKESEITMFFSKNQVVLQSERTTLTSQLLEGDFPDYEKVIPQSDKLNCATINTALFLESLDRLSLMSSESFRSMKMNFRKNILLLSIESPDSGYGEEKLTIDYSGTENTIIFNPDYLIQFLRTVTTESVEFSFQDPVKPAKLCEKENPDYVYVVMPIRP</sequence>
<comment type="function">
    <text evidence="9">Confers DNA tethering and processivity to DNA polymerases and other proteins. Acts as a clamp, forming a ring around DNA (a reaction catalyzed by the clamp-loading complex) which diffuses in an ATP-independent manner freely and bidirectionally along dsDNA. Initially characterized for its ability to contact the catalytic subunit of DNA polymerase III (Pol III), a complex, multichain enzyme responsible for most of the replicative synthesis in bacteria; Pol III exhibits 3'-5' exonuclease proofreading activity. The beta chain is required for initiation of replication as well as for processivity of DNA replication.</text>
</comment>
<dbReference type="GO" id="GO:0003677">
    <property type="term" value="F:DNA binding"/>
    <property type="evidence" value="ECO:0007669"/>
    <property type="project" value="UniProtKB-UniRule"/>
</dbReference>
<dbReference type="PANTHER" id="PTHR30478">
    <property type="entry name" value="DNA POLYMERASE III SUBUNIT BETA"/>
    <property type="match status" value="1"/>
</dbReference>
<protein>
    <recommendedName>
        <fullName evidence="9">Beta sliding clamp</fullName>
    </recommendedName>
</protein>
<evidence type="ECO:0000259" key="12">
    <source>
        <dbReference type="Pfam" id="PF02768"/>
    </source>
</evidence>
<comment type="similarity">
    <text evidence="2 9">Belongs to the beta sliding clamp family.</text>
</comment>
<keyword evidence="5 9" id="KW-0548">Nucleotidyltransferase</keyword>
<evidence type="ECO:0000256" key="8">
    <source>
        <dbReference type="ARBA" id="ARBA00023125"/>
    </source>
</evidence>
<dbReference type="Gene3D" id="3.70.10.10">
    <property type="match status" value="1"/>
</dbReference>
<keyword evidence="8" id="KW-0238">DNA-binding</keyword>
<evidence type="ECO:0000256" key="4">
    <source>
        <dbReference type="ARBA" id="ARBA00022679"/>
    </source>
</evidence>
<dbReference type="GO" id="GO:0008408">
    <property type="term" value="F:3'-5' exonuclease activity"/>
    <property type="evidence" value="ECO:0007669"/>
    <property type="project" value="InterPro"/>
</dbReference>
<dbReference type="PANTHER" id="PTHR30478:SF0">
    <property type="entry name" value="BETA SLIDING CLAMP"/>
    <property type="match status" value="1"/>
</dbReference>
<dbReference type="Pfam" id="PF02768">
    <property type="entry name" value="DNA_pol3_beta_3"/>
    <property type="match status" value="1"/>
</dbReference>
<evidence type="ECO:0000256" key="5">
    <source>
        <dbReference type="ARBA" id="ARBA00022695"/>
    </source>
</evidence>
<dbReference type="AlphaFoldDB" id="A0A1V6C719"/>
<proteinExistence type="inferred from homology"/>
<evidence type="ECO:0000259" key="11">
    <source>
        <dbReference type="Pfam" id="PF02767"/>
    </source>
</evidence>
<evidence type="ECO:0000256" key="9">
    <source>
        <dbReference type="PIRNR" id="PIRNR000804"/>
    </source>
</evidence>
<dbReference type="Pfam" id="PF00712">
    <property type="entry name" value="DNA_pol3_beta"/>
    <property type="match status" value="1"/>
</dbReference>
<comment type="caution">
    <text evidence="13">The sequence shown here is derived from an EMBL/GenBank/DDBJ whole genome shotgun (WGS) entry which is preliminary data.</text>
</comment>
<accession>A0A1V6C719</accession>
<comment type="subunit">
    <text evidence="9">Forms a ring-shaped head-to-tail homodimer around DNA.</text>
</comment>
<dbReference type="CDD" id="cd00140">
    <property type="entry name" value="beta_clamp"/>
    <property type="match status" value="1"/>
</dbReference>
<evidence type="ECO:0000313" key="13">
    <source>
        <dbReference type="EMBL" id="OQB72692.1"/>
    </source>
</evidence>
<dbReference type="GO" id="GO:0005737">
    <property type="term" value="C:cytoplasm"/>
    <property type="evidence" value="ECO:0007669"/>
    <property type="project" value="UniProtKB-SubCell"/>
</dbReference>
<evidence type="ECO:0000256" key="6">
    <source>
        <dbReference type="ARBA" id="ARBA00022705"/>
    </source>
</evidence>
<evidence type="ECO:0000256" key="2">
    <source>
        <dbReference type="ARBA" id="ARBA00010752"/>
    </source>
</evidence>
<dbReference type="InterPro" id="IPR001001">
    <property type="entry name" value="DNA_polIII_beta"/>
</dbReference>
<keyword evidence="7 9" id="KW-0239">DNA-directed DNA polymerase</keyword>